<evidence type="ECO:0000256" key="4">
    <source>
        <dbReference type="ARBA" id="ARBA00016377"/>
    </source>
</evidence>
<keyword evidence="10" id="KW-1185">Reference proteome</keyword>
<dbReference type="Proteomes" id="UP000009073">
    <property type="component" value="Chromosome"/>
</dbReference>
<dbReference type="Pfam" id="PF00293">
    <property type="entry name" value="NUDIX"/>
    <property type="match status" value="1"/>
</dbReference>
<accession>C4LF26</accession>
<gene>
    <name evidence="9" type="ordered locus">Tola_1582</name>
</gene>
<dbReference type="PROSITE" id="PS51462">
    <property type="entry name" value="NUDIX"/>
    <property type="match status" value="1"/>
</dbReference>
<dbReference type="HOGENOM" id="CLU_062658_5_2_6"/>
<dbReference type="SUPFAM" id="SSF55811">
    <property type="entry name" value="Nudix"/>
    <property type="match status" value="1"/>
</dbReference>
<comment type="catalytic activity">
    <reaction evidence="1">
        <text>GDP-alpha-D-mannose + H2O = alpha-D-mannose 1-phosphate + GMP + 2 H(+)</text>
        <dbReference type="Rhea" id="RHEA:27978"/>
        <dbReference type="ChEBI" id="CHEBI:15377"/>
        <dbReference type="ChEBI" id="CHEBI:15378"/>
        <dbReference type="ChEBI" id="CHEBI:57527"/>
        <dbReference type="ChEBI" id="CHEBI:58115"/>
        <dbReference type="ChEBI" id="CHEBI:58409"/>
    </reaction>
</comment>
<comment type="similarity">
    <text evidence="3">Belongs to the Nudix hydrolase family. NudK subfamily.</text>
</comment>
<evidence type="ECO:0000256" key="2">
    <source>
        <dbReference type="ARBA" id="ARBA00001946"/>
    </source>
</evidence>
<dbReference type="RefSeq" id="WP_015878664.1">
    <property type="nucleotide sequence ID" value="NC_012691.1"/>
</dbReference>
<reference evidence="10" key="1">
    <citation type="submission" date="2009-05" db="EMBL/GenBank/DDBJ databases">
        <title>Complete sequence of Tolumonas auensis DSM 9187.</title>
        <authorList>
            <consortium name="US DOE Joint Genome Institute"/>
            <person name="Lucas S."/>
            <person name="Copeland A."/>
            <person name="Lapidus A."/>
            <person name="Glavina del Rio T."/>
            <person name="Tice H."/>
            <person name="Bruce D."/>
            <person name="Goodwin L."/>
            <person name="Pitluck S."/>
            <person name="Chertkov O."/>
            <person name="Brettin T."/>
            <person name="Detter J.C."/>
            <person name="Han C."/>
            <person name="Larimer F."/>
            <person name="Land M."/>
            <person name="Hauser L."/>
            <person name="Kyrpides N."/>
            <person name="Mikhailova N."/>
            <person name="Spring S."/>
            <person name="Beller H."/>
        </authorList>
    </citation>
    <scope>NUCLEOTIDE SEQUENCE [LARGE SCALE GENOMIC DNA]</scope>
    <source>
        <strain evidence="10">DSM 9187 / TA4</strain>
    </source>
</reference>
<feature type="domain" description="Nudix hydrolase" evidence="8">
    <location>
        <begin position="40"/>
        <end position="170"/>
    </location>
</feature>
<dbReference type="InterPro" id="IPR000086">
    <property type="entry name" value="NUDIX_hydrolase_dom"/>
</dbReference>
<dbReference type="OrthoDB" id="177518at2"/>
<keyword evidence="5 9" id="KW-0378">Hydrolase</keyword>
<comment type="cofactor">
    <cofactor evidence="2">
        <name>Mg(2+)</name>
        <dbReference type="ChEBI" id="CHEBI:18420"/>
    </cofactor>
</comment>
<evidence type="ECO:0000256" key="7">
    <source>
        <dbReference type="ARBA" id="ARBA00032272"/>
    </source>
</evidence>
<evidence type="ECO:0000256" key="5">
    <source>
        <dbReference type="ARBA" id="ARBA00022801"/>
    </source>
</evidence>
<sequence>MSIWMTLKSKVVFETPWIKVRHDDVLTPMGSPAQYGVVEFKNRAVGVVPVLDDGRIVMVRQTRYAIGNQSSLEIPEGGAPQGEDWQQTATRELQEETGYTAGEIEPLLTNFYLSNSVTNECGALFIARQLEAGKQELEDTEDILVELHTFDELLRMIQQGIITDSLTIMALLYIATDRARYGV</sequence>
<dbReference type="PROSITE" id="PS00893">
    <property type="entry name" value="NUDIX_BOX"/>
    <property type="match status" value="1"/>
</dbReference>
<dbReference type="GO" id="GO:0016787">
    <property type="term" value="F:hydrolase activity"/>
    <property type="evidence" value="ECO:0007669"/>
    <property type="project" value="UniProtKB-KW"/>
</dbReference>
<dbReference type="STRING" id="595494.Tola_1582"/>
<dbReference type="KEGG" id="tau:Tola_1582"/>
<name>C4LF26_TOLAT</name>
<dbReference type="GO" id="GO:0019693">
    <property type="term" value="P:ribose phosphate metabolic process"/>
    <property type="evidence" value="ECO:0007669"/>
    <property type="project" value="TreeGrafter"/>
</dbReference>
<evidence type="ECO:0000256" key="1">
    <source>
        <dbReference type="ARBA" id="ARBA00000847"/>
    </source>
</evidence>
<dbReference type="InterPro" id="IPR020084">
    <property type="entry name" value="NUDIX_hydrolase_CS"/>
</dbReference>
<dbReference type="PANTHER" id="PTHR11839:SF18">
    <property type="entry name" value="NUDIX HYDROLASE DOMAIN-CONTAINING PROTEIN"/>
    <property type="match status" value="1"/>
</dbReference>
<evidence type="ECO:0000313" key="9">
    <source>
        <dbReference type="EMBL" id="ACQ93193.1"/>
    </source>
</evidence>
<dbReference type="EMBL" id="CP001616">
    <property type="protein sequence ID" value="ACQ93193.1"/>
    <property type="molecule type" value="Genomic_DNA"/>
</dbReference>
<evidence type="ECO:0000313" key="10">
    <source>
        <dbReference type="Proteomes" id="UP000009073"/>
    </source>
</evidence>
<dbReference type="InterPro" id="IPR015797">
    <property type="entry name" value="NUDIX_hydrolase-like_dom_sf"/>
</dbReference>
<evidence type="ECO:0000256" key="3">
    <source>
        <dbReference type="ARBA" id="ARBA00007275"/>
    </source>
</evidence>
<dbReference type="GO" id="GO:0006753">
    <property type="term" value="P:nucleoside phosphate metabolic process"/>
    <property type="evidence" value="ECO:0007669"/>
    <property type="project" value="TreeGrafter"/>
</dbReference>
<protein>
    <recommendedName>
        <fullName evidence="4">GDP-mannose pyrophosphatase</fullName>
    </recommendedName>
    <alternativeName>
        <fullName evidence="6">GDP-mannose hydrolase</fullName>
    </alternativeName>
    <alternativeName>
        <fullName evidence="7">GDPMK</fullName>
    </alternativeName>
</protein>
<dbReference type="eggNOG" id="COG0494">
    <property type="taxonomic scope" value="Bacteria"/>
</dbReference>
<reference evidence="9 10" key="2">
    <citation type="journal article" date="2011" name="Stand. Genomic Sci.">
        <title>Complete genome sequence of Tolumonas auensis type strain (TA 4).</title>
        <authorList>
            <person name="Chertkov O."/>
            <person name="Copeland A."/>
            <person name="Lucas S."/>
            <person name="Lapidus A."/>
            <person name="Berry K.W."/>
            <person name="Detter J.C."/>
            <person name="Del Rio T.G."/>
            <person name="Hammon N."/>
            <person name="Dalin E."/>
            <person name="Tice H."/>
            <person name="Pitluck S."/>
            <person name="Richardson P."/>
            <person name="Bruce D."/>
            <person name="Goodwin L."/>
            <person name="Han C."/>
            <person name="Tapia R."/>
            <person name="Saunders E."/>
            <person name="Schmutz J."/>
            <person name="Brettin T."/>
            <person name="Larimer F."/>
            <person name="Land M."/>
            <person name="Hauser L."/>
            <person name="Spring S."/>
            <person name="Rohde M."/>
            <person name="Kyrpides N.C."/>
            <person name="Ivanova N."/>
            <person name="Goker M."/>
            <person name="Beller H.R."/>
            <person name="Klenk H.P."/>
            <person name="Woyke T."/>
        </authorList>
    </citation>
    <scope>NUCLEOTIDE SEQUENCE [LARGE SCALE GENOMIC DNA]</scope>
    <source>
        <strain evidence="10">DSM 9187 / TA4</strain>
    </source>
</reference>
<evidence type="ECO:0000259" key="8">
    <source>
        <dbReference type="PROSITE" id="PS51462"/>
    </source>
</evidence>
<organism evidence="9 10">
    <name type="scientific">Tolumonas auensis (strain DSM 9187 / NBRC 110442 / TA 4)</name>
    <dbReference type="NCBI Taxonomy" id="595494"/>
    <lineage>
        <taxon>Bacteria</taxon>
        <taxon>Pseudomonadati</taxon>
        <taxon>Pseudomonadota</taxon>
        <taxon>Gammaproteobacteria</taxon>
        <taxon>Aeromonadales</taxon>
        <taxon>Aeromonadaceae</taxon>
        <taxon>Tolumonas</taxon>
    </lineage>
</organism>
<dbReference type="AlphaFoldDB" id="C4LF26"/>
<dbReference type="CDD" id="cd24161">
    <property type="entry name" value="NUDIX_ADPRase_Ndx2"/>
    <property type="match status" value="1"/>
</dbReference>
<dbReference type="PANTHER" id="PTHR11839">
    <property type="entry name" value="UDP/ADP-SUGAR PYROPHOSPHATASE"/>
    <property type="match status" value="1"/>
</dbReference>
<evidence type="ECO:0000256" key="6">
    <source>
        <dbReference type="ARBA" id="ARBA00032162"/>
    </source>
</evidence>
<dbReference type="Gene3D" id="3.90.79.10">
    <property type="entry name" value="Nucleoside Triphosphate Pyrophosphohydrolase"/>
    <property type="match status" value="1"/>
</dbReference>
<proteinExistence type="inferred from homology"/>